<dbReference type="InterPro" id="IPR011050">
    <property type="entry name" value="Pectin_lyase_fold/virulence"/>
</dbReference>
<evidence type="ECO:0000313" key="3">
    <source>
        <dbReference type="EMBL" id="SNU89495.1"/>
    </source>
</evidence>
<dbReference type="GeneID" id="88097218"/>
<gene>
    <name evidence="3" type="primary">fhaB_4</name>
    <name evidence="3" type="ORF">SAMEA4530655_04644</name>
</gene>
<dbReference type="InterPro" id="IPR012334">
    <property type="entry name" value="Pectin_lyas_fold"/>
</dbReference>
<accession>A0A239SVG8</accession>
<keyword evidence="4" id="KW-1185">Reference proteome</keyword>
<organism evidence="3 4">
    <name type="scientific">Pandoraea sputorum</name>
    <dbReference type="NCBI Taxonomy" id="93222"/>
    <lineage>
        <taxon>Bacteria</taxon>
        <taxon>Pseudomonadati</taxon>
        <taxon>Pseudomonadota</taxon>
        <taxon>Betaproteobacteria</taxon>
        <taxon>Burkholderiales</taxon>
        <taxon>Burkholderiaceae</taxon>
        <taxon>Pandoraea</taxon>
    </lineage>
</organism>
<protein>
    <submittedName>
        <fullName evidence="3">Filamentous hemagglutinin</fullName>
    </submittedName>
</protein>
<name>A0A239SVG8_9BURK</name>
<evidence type="ECO:0000259" key="2">
    <source>
        <dbReference type="SMART" id="SM00912"/>
    </source>
</evidence>
<dbReference type="RefSeq" id="WP_084104082.1">
    <property type="nucleotide sequence ID" value="NZ_CP010431.2"/>
</dbReference>
<dbReference type="SMART" id="SM00912">
    <property type="entry name" value="Haemagg_act"/>
    <property type="match status" value="1"/>
</dbReference>
<dbReference type="SUPFAM" id="SSF51126">
    <property type="entry name" value="Pectin lyase-like"/>
    <property type="match status" value="1"/>
</dbReference>
<dbReference type="OrthoDB" id="5666689at2"/>
<reference evidence="3 4" key="1">
    <citation type="submission" date="2017-06" db="EMBL/GenBank/DDBJ databases">
        <authorList>
            <consortium name="Pathogen Informatics"/>
        </authorList>
    </citation>
    <scope>NUCLEOTIDE SEQUENCE [LARGE SCALE GENOMIC DNA]</scope>
    <source>
        <strain evidence="3 4">NCTC13161</strain>
    </source>
</reference>
<sequence>MPWQSTREVSPLAGGIGGHSKRSNRSSGIRRFQQFQRVSRYGLATLLAAAAHCHAAGIVPDGGTATSVTVGANGRQNVNIAAPVYGVSHNTYTSFNVDRAGATLNNTGVNARTIVNEVTGTAPSLIQGQIAVAGPRANVILANPNGITVNGGSFVNTGHVALSTGQVSFSDVLVAPGLYQRNVVLNTGQGTIEVTGGGLAGTLIGLELIAKTVKVSAPITNDFSSPTAYVRVIAGSSKVSLNTSFSPDDNNNDWITFANNQQSNPNAIALDIEPIGSITSGRIQLLTTDLGAGVRHAGAMMANAGDFSLTSAGDVLLAPSSKINVANNLSWQASGQTAMRGASILTGGSINLSSGSVLVANAGAIQSTLVSSRSGIVVNAQGDITNISSLIQGVTRERALTSSEGAITFNAGGTITNTSDQANPGGAFGVVFGVNDDVVMRAARDIVNLNARVESNQSVTMVAQGDLSDVISHTEGANGGVATAYANSGRRWLLFSTRDEGFSVDYGSLPAPGQLSYIIADAGNVTLSGRNVYNTGGTVLTNGGDIRVTATNTLVNQAIMTGQASYQRSCFIFCRAEASSTTASFGGQMQASGNISLAAGQSAANIGGNVIAWSGNLTVDAPLVTAQGLLGYTAYNGTRGLKAWFGNRWAAIYAQNDGGLFSAASGEVVLTGRGVIKGGVIAGAKGVRAAQGIETAFVPYRDPVRIGTHLGLTTWFGL</sequence>
<dbReference type="Gene3D" id="2.160.20.10">
    <property type="entry name" value="Single-stranded right-handed beta-helix, Pectin lyase-like"/>
    <property type="match status" value="1"/>
</dbReference>
<proteinExistence type="predicted"/>
<evidence type="ECO:0000256" key="1">
    <source>
        <dbReference type="SAM" id="MobiDB-lite"/>
    </source>
</evidence>
<dbReference type="InterPro" id="IPR008638">
    <property type="entry name" value="FhaB/CdiA-like_TPS"/>
</dbReference>
<dbReference type="NCBIfam" id="TIGR01901">
    <property type="entry name" value="adhes_NPXG"/>
    <property type="match status" value="1"/>
</dbReference>
<dbReference type="STRING" id="93222.NA29_02040"/>
<dbReference type="AlphaFoldDB" id="A0A239SVG8"/>
<feature type="domain" description="Filamentous haemagglutinin FhaB/tRNA nuclease CdiA-like TPS" evidence="2">
    <location>
        <begin position="72"/>
        <end position="172"/>
    </location>
</feature>
<dbReference type="Pfam" id="PF05860">
    <property type="entry name" value="TPS"/>
    <property type="match status" value="1"/>
</dbReference>
<dbReference type="EMBL" id="LT906435">
    <property type="protein sequence ID" value="SNU89495.1"/>
    <property type="molecule type" value="Genomic_DNA"/>
</dbReference>
<feature type="region of interest" description="Disordered" evidence="1">
    <location>
        <begin position="1"/>
        <end position="28"/>
    </location>
</feature>
<dbReference type="Proteomes" id="UP000215126">
    <property type="component" value="Chromosome 1"/>
</dbReference>
<evidence type="ECO:0000313" key="4">
    <source>
        <dbReference type="Proteomes" id="UP000215126"/>
    </source>
</evidence>